<sequence>MMKTASRLPDFKYVGNEKEKLSLHLLFQMMGKIRMCFMPRKNHWWYITLYVNEEGFTTGPVPIKDGFETFSINLKVLDDEIQVRKSTGELKSFALEEGTNLGTFYMRLMEIMDQLSIPVKINSRPYDLDIADKFSEIKHLHHYDPDYVRTYWKAFRWTDGVFKEFSGRFYGKTCPVHLYWHSMDLAVTRFSGKKAPPMPEEARISDKDAYSHECISFGFWAGDDNVQEPAFYSYTFPSPEGLDNQPLEPKEANWVMNNGTPMAILTYSDLLEKDNPRKALLDFLESAYQAGASLANWNIKELKVPPLSEL</sequence>
<protein>
    <submittedName>
        <fullName evidence="1">DUF5996 family protein</fullName>
    </submittedName>
</protein>
<gene>
    <name evidence="1" type="ORF">MKO06_04680</name>
</gene>
<dbReference type="Proteomes" id="UP001155280">
    <property type="component" value="Unassembled WGS sequence"/>
</dbReference>
<keyword evidence="2" id="KW-1185">Reference proteome</keyword>
<evidence type="ECO:0000313" key="2">
    <source>
        <dbReference type="Proteomes" id="UP001155280"/>
    </source>
</evidence>
<dbReference type="Pfam" id="PF19459">
    <property type="entry name" value="DUF5996"/>
    <property type="match status" value="1"/>
</dbReference>
<reference evidence="1" key="1">
    <citation type="submission" date="2022-07" db="EMBL/GenBank/DDBJ databases">
        <title>Gramela sediminis sp. nov., isolated from deep-sea sediment of the Indian Ocean.</title>
        <authorList>
            <person name="Shi H."/>
        </authorList>
    </citation>
    <scope>NUCLEOTIDE SEQUENCE</scope>
    <source>
        <strain evidence="1">GC03-9</strain>
    </source>
</reference>
<dbReference type="RefSeq" id="WP_241549499.1">
    <property type="nucleotide sequence ID" value="NZ_JANCNS010000001.1"/>
</dbReference>
<dbReference type="AlphaFoldDB" id="A0A9X2I828"/>
<accession>A0A9X2I828</accession>
<evidence type="ECO:0000313" key="1">
    <source>
        <dbReference type="EMBL" id="MCP9199191.1"/>
    </source>
</evidence>
<comment type="caution">
    <text evidence="1">The sequence shown here is derived from an EMBL/GenBank/DDBJ whole genome shotgun (WGS) entry which is preliminary data.</text>
</comment>
<proteinExistence type="predicted"/>
<organism evidence="1 2">
    <name type="scientific">Christiangramia oceanisediminis</name>
    <dbReference type="NCBI Taxonomy" id="2920386"/>
    <lineage>
        <taxon>Bacteria</taxon>
        <taxon>Pseudomonadati</taxon>
        <taxon>Bacteroidota</taxon>
        <taxon>Flavobacteriia</taxon>
        <taxon>Flavobacteriales</taxon>
        <taxon>Flavobacteriaceae</taxon>
        <taxon>Christiangramia</taxon>
    </lineage>
</organism>
<name>A0A9X2I828_9FLAO</name>
<dbReference type="EMBL" id="JANCNS010000001">
    <property type="protein sequence ID" value="MCP9199191.1"/>
    <property type="molecule type" value="Genomic_DNA"/>
</dbReference>
<dbReference type="InterPro" id="IPR046038">
    <property type="entry name" value="DUF5996"/>
</dbReference>